<dbReference type="Proteomes" id="UP001279681">
    <property type="component" value="Unassembled WGS sequence"/>
</dbReference>
<accession>A0ABU4WAM3</accession>
<reference evidence="2" key="1">
    <citation type="submission" date="2023-07" db="EMBL/GenBank/DDBJ databases">
        <authorList>
            <person name="Colorado M.A."/>
            <person name="Villamil L.M."/>
            <person name="Melo J.F."/>
            <person name="Rodriguez J.A."/>
            <person name="Ruiz R.Y."/>
        </authorList>
    </citation>
    <scope>NUCLEOTIDE SEQUENCE [LARGE SCALE GENOMIC DNA]</scope>
    <source>
        <strain evidence="2">C33</strain>
    </source>
</reference>
<protein>
    <recommendedName>
        <fullName evidence="3">UspA domain-containing protein</fullName>
    </recommendedName>
</protein>
<evidence type="ECO:0008006" key="3">
    <source>
        <dbReference type="Google" id="ProtNLM"/>
    </source>
</evidence>
<dbReference type="EMBL" id="JAVIKH010000006">
    <property type="protein sequence ID" value="MDX8336067.1"/>
    <property type="molecule type" value="Genomic_DNA"/>
</dbReference>
<proteinExistence type="predicted"/>
<name>A0ABU4WAM3_9FUSO</name>
<sequence>MEKILILFKYYNDSKLAIENYKSLKKNFNFEILPLYIKELKAPTGVTFLSPSMTMDILKEYEDEYIEDLKKLLLKEGITETLNLEIGVTKEIVQEYLKKVDCLMVEETGFLDEEFLAILKVAYKPIIVINKSVSKFKDVAIVSDDGIKINKSVNNFIRDFPQIKNVTLLTWNYKSEENHLLDFLERKGIEAKVEMYTQQFNTKDEFIERMNEFDLIVMGNLSKSFFFEKITKRMGIEIIEKAKSPIFIG</sequence>
<keyword evidence="2" id="KW-1185">Reference proteome</keyword>
<gene>
    <name evidence="1" type="ORF">RFV38_06090</name>
</gene>
<organism evidence="1 2">
    <name type="scientific">Candidatus Cetobacterium colombiensis</name>
    <dbReference type="NCBI Taxonomy" id="3073100"/>
    <lineage>
        <taxon>Bacteria</taxon>
        <taxon>Fusobacteriati</taxon>
        <taxon>Fusobacteriota</taxon>
        <taxon>Fusobacteriia</taxon>
        <taxon>Fusobacteriales</taxon>
        <taxon>Fusobacteriaceae</taxon>
        <taxon>Cetobacterium</taxon>
    </lineage>
</organism>
<dbReference type="RefSeq" id="WP_320313472.1">
    <property type="nucleotide sequence ID" value="NZ_JAVIKH010000006.1"/>
</dbReference>
<dbReference type="Gene3D" id="3.40.50.12370">
    <property type="match status" value="1"/>
</dbReference>
<evidence type="ECO:0000313" key="2">
    <source>
        <dbReference type="Proteomes" id="UP001279681"/>
    </source>
</evidence>
<comment type="caution">
    <text evidence="1">The sequence shown here is derived from an EMBL/GenBank/DDBJ whole genome shotgun (WGS) entry which is preliminary data.</text>
</comment>
<evidence type="ECO:0000313" key="1">
    <source>
        <dbReference type="EMBL" id="MDX8336067.1"/>
    </source>
</evidence>